<evidence type="ECO:0000313" key="2">
    <source>
        <dbReference type="EMBL" id="QCR09123.1"/>
    </source>
</evidence>
<accession>A0A4V1F9X8</accession>
<organism evidence="2 3">
    <name type="scientific">Brenneria rubrifaciens</name>
    <dbReference type="NCBI Taxonomy" id="55213"/>
    <lineage>
        <taxon>Bacteria</taxon>
        <taxon>Pseudomonadati</taxon>
        <taxon>Pseudomonadota</taxon>
        <taxon>Gammaproteobacteria</taxon>
        <taxon>Enterobacterales</taxon>
        <taxon>Pectobacteriaceae</taxon>
        <taxon>Brenneria</taxon>
    </lineage>
</organism>
<evidence type="ECO:0000313" key="3">
    <source>
        <dbReference type="Proteomes" id="UP000299580"/>
    </source>
</evidence>
<dbReference type="Pfam" id="PF13358">
    <property type="entry name" value="DDE_3"/>
    <property type="match status" value="1"/>
</dbReference>
<dbReference type="OrthoDB" id="9813816at2"/>
<dbReference type="InterPro" id="IPR036397">
    <property type="entry name" value="RNaseH_sf"/>
</dbReference>
<dbReference type="GO" id="GO:0003676">
    <property type="term" value="F:nucleic acid binding"/>
    <property type="evidence" value="ECO:0007669"/>
    <property type="project" value="InterPro"/>
</dbReference>
<dbReference type="AlphaFoldDB" id="A0A4V1F9X8"/>
<dbReference type="KEGG" id="brb:EH207_11655"/>
<keyword evidence="3" id="KW-1185">Reference proteome</keyword>
<dbReference type="Proteomes" id="UP000299580">
    <property type="component" value="Chromosome"/>
</dbReference>
<dbReference type="EMBL" id="CP034035">
    <property type="protein sequence ID" value="QCR09123.1"/>
    <property type="molecule type" value="Genomic_DNA"/>
</dbReference>
<protein>
    <recommendedName>
        <fullName evidence="1">Tc1-like transposase DDE domain-containing protein</fullName>
    </recommendedName>
</protein>
<dbReference type="InterPro" id="IPR038717">
    <property type="entry name" value="Tc1-like_DDE_dom"/>
</dbReference>
<reference evidence="2 3" key="1">
    <citation type="submission" date="2018-11" db="EMBL/GenBank/DDBJ databases">
        <title>Genome sequences of Brenneria nigrifluens and Brenneria rubrifaciens.</title>
        <authorList>
            <person name="Poret-Peterson A.T."/>
            <person name="McClean A.E."/>
            <person name="Kluepfel D.A."/>
        </authorList>
    </citation>
    <scope>NUCLEOTIDE SEQUENCE [LARGE SCALE GENOMIC DNA]</scope>
    <source>
        <strain evidence="2 3">6D370</strain>
    </source>
</reference>
<name>A0A4V1F9X8_9GAMM</name>
<evidence type="ECO:0000259" key="1">
    <source>
        <dbReference type="Pfam" id="PF13358"/>
    </source>
</evidence>
<sequence length="100" mass="11937">MLSGAGYNRARLNNDRAYRVNRELHYLPIYSLNLNAIERLWKVMNEHARNNRYLSKNNREFRDGIVNFFATTLPEIADSSTTQIYDRFQGLNLHLKVYWI</sequence>
<dbReference type="Gene3D" id="3.30.420.10">
    <property type="entry name" value="Ribonuclease H-like superfamily/Ribonuclease H"/>
    <property type="match status" value="1"/>
</dbReference>
<feature type="domain" description="Tc1-like transposase DDE" evidence="1">
    <location>
        <begin position="20"/>
        <end position="56"/>
    </location>
</feature>
<gene>
    <name evidence="2" type="ORF">EH207_11655</name>
</gene>
<proteinExistence type="predicted"/>